<feature type="domain" description="Helicase ATP-binding" evidence="6">
    <location>
        <begin position="1"/>
        <end position="117"/>
    </location>
</feature>
<dbReference type="OrthoDB" id="2499463at2759"/>
<keyword evidence="8" id="KW-1185">Reference proteome</keyword>
<evidence type="ECO:0000313" key="7">
    <source>
        <dbReference type="EMBL" id="KDQ49212.1"/>
    </source>
</evidence>
<dbReference type="InterPro" id="IPR014001">
    <property type="entry name" value="Helicase_ATP-bd"/>
</dbReference>
<organism evidence="7 8">
    <name type="scientific">Jaapia argillacea MUCL 33604</name>
    <dbReference type="NCBI Taxonomy" id="933084"/>
    <lineage>
        <taxon>Eukaryota</taxon>
        <taxon>Fungi</taxon>
        <taxon>Dikarya</taxon>
        <taxon>Basidiomycota</taxon>
        <taxon>Agaricomycotina</taxon>
        <taxon>Agaricomycetes</taxon>
        <taxon>Agaricomycetidae</taxon>
        <taxon>Jaapiales</taxon>
        <taxon>Jaapiaceae</taxon>
        <taxon>Jaapia</taxon>
    </lineage>
</organism>
<dbReference type="STRING" id="933084.A0A067PDU6"/>
<reference evidence="8" key="1">
    <citation type="journal article" date="2014" name="Proc. Natl. Acad. Sci. U.S.A.">
        <title>Extensive sampling of basidiomycete genomes demonstrates inadequacy of the white-rot/brown-rot paradigm for wood decay fungi.</title>
        <authorList>
            <person name="Riley R."/>
            <person name="Salamov A.A."/>
            <person name="Brown D.W."/>
            <person name="Nagy L.G."/>
            <person name="Floudas D."/>
            <person name="Held B.W."/>
            <person name="Levasseur A."/>
            <person name="Lombard V."/>
            <person name="Morin E."/>
            <person name="Otillar R."/>
            <person name="Lindquist E.A."/>
            <person name="Sun H."/>
            <person name="LaButti K.M."/>
            <person name="Schmutz J."/>
            <person name="Jabbour D."/>
            <person name="Luo H."/>
            <person name="Baker S.E."/>
            <person name="Pisabarro A.G."/>
            <person name="Walton J.D."/>
            <person name="Blanchette R.A."/>
            <person name="Henrissat B."/>
            <person name="Martin F."/>
            <person name="Cullen D."/>
            <person name="Hibbett D.S."/>
            <person name="Grigoriev I.V."/>
        </authorList>
    </citation>
    <scope>NUCLEOTIDE SEQUENCE [LARGE SCALE GENOMIC DNA]</scope>
    <source>
        <strain evidence="8">MUCL 33604</strain>
    </source>
</reference>
<name>A0A067PDU6_9AGAM</name>
<evidence type="ECO:0000256" key="1">
    <source>
        <dbReference type="ARBA" id="ARBA00005446"/>
    </source>
</evidence>
<evidence type="ECO:0000256" key="4">
    <source>
        <dbReference type="ARBA" id="ARBA00034617"/>
    </source>
</evidence>
<dbReference type="GO" id="GO:0006281">
    <property type="term" value="P:DNA repair"/>
    <property type="evidence" value="ECO:0007669"/>
    <property type="project" value="TreeGrafter"/>
</dbReference>
<protein>
    <recommendedName>
        <fullName evidence="5">DNA 3'-5' helicase</fullName>
        <ecNumber evidence="5">5.6.2.4</ecNumber>
    </recommendedName>
</protein>
<dbReference type="GO" id="GO:0003677">
    <property type="term" value="F:DNA binding"/>
    <property type="evidence" value="ECO:0007669"/>
    <property type="project" value="UniProtKB-KW"/>
</dbReference>
<evidence type="ECO:0000313" key="8">
    <source>
        <dbReference type="Proteomes" id="UP000027265"/>
    </source>
</evidence>
<dbReference type="InParanoid" id="A0A067PDU6"/>
<dbReference type="SUPFAM" id="SSF52540">
    <property type="entry name" value="P-loop containing nucleoside triphosphate hydrolases"/>
    <property type="match status" value="1"/>
</dbReference>
<comment type="similarity">
    <text evidence="1">Belongs to the helicase family. RecQ subfamily.</text>
</comment>
<accession>A0A067PDU6</accession>
<proteinExistence type="inferred from homology"/>
<feature type="non-terminal residue" evidence="7">
    <location>
        <position position="1"/>
    </location>
</feature>
<dbReference type="PANTHER" id="PTHR13710:SF105">
    <property type="entry name" value="ATP-DEPENDENT DNA HELICASE Q1"/>
    <property type="match status" value="1"/>
</dbReference>
<dbReference type="GO" id="GO:0005737">
    <property type="term" value="C:cytoplasm"/>
    <property type="evidence" value="ECO:0007669"/>
    <property type="project" value="TreeGrafter"/>
</dbReference>
<dbReference type="Pfam" id="PF00270">
    <property type="entry name" value="DEAD"/>
    <property type="match status" value="1"/>
</dbReference>
<evidence type="ECO:0000256" key="3">
    <source>
        <dbReference type="ARBA" id="ARBA00023235"/>
    </source>
</evidence>
<comment type="catalytic activity">
    <reaction evidence="4">
        <text>Couples ATP hydrolysis with the unwinding of duplex DNA by translocating in the 3'-5' direction.</text>
        <dbReference type="EC" id="5.6.2.4"/>
    </reaction>
</comment>
<dbReference type="GO" id="GO:0005524">
    <property type="term" value="F:ATP binding"/>
    <property type="evidence" value="ECO:0007669"/>
    <property type="project" value="InterPro"/>
</dbReference>
<evidence type="ECO:0000256" key="2">
    <source>
        <dbReference type="ARBA" id="ARBA00023125"/>
    </source>
</evidence>
<dbReference type="EC" id="5.6.2.4" evidence="5"/>
<dbReference type="Gene3D" id="3.40.50.300">
    <property type="entry name" value="P-loop containing nucleotide triphosphate hydrolases"/>
    <property type="match status" value="1"/>
</dbReference>
<feature type="non-terminal residue" evidence="7">
    <location>
        <position position="150"/>
    </location>
</feature>
<sequence length="150" mass="16486">GISAKAVNGESWCPSLHQKILQQKYQAILASPEMCLKHSAFREILNSKDFYDDIIGFVVDESHCISQWGGDFRPEYGELASLCAFVPAGKPILATSATLTPQALEEVQKSLLIDKDLSFHLNLGNDQSNVAYGVMYINGKSDYTALDSIL</sequence>
<gene>
    <name evidence="7" type="ORF">JAAARDRAFT_114965</name>
</gene>
<evidence type="ECO:0000259" key="6">
    <source>
        <dbReference type="PROSITE" id="PS51192"/>
    </source>
</evidence>
<keyword evidence="3" id="KW-0413">Isomerase</keyword>
<dbReference type="GO" id="GO:0043138">
    <property type="term" value="F:3'-5' DNA helicase activity"/>
    <property type="evidence" value="ECO:0007669"/>
    <property type="project" value="UniProtKB-EC"/>
</dbReference>
<dbReference type="InterPro" id="IPR011545">
    <property type="entry name" value="DEAD/DEAH_box_helicase_dom"/>
</dbReference>
<dbReference type="GO" id="GO:0005694">
    <property type="term" value="C:chromosome"/>
    <property type="evidence" value="ECO:0007669"/>
    <property type="project" value="TreeGrafter"/>
</dbReference>
<dbReference type="GO" id="GO:0009378">
    <property type="term" value="F:four-way junction helicase activity"/>
    <property type="evidence" value="ECO:0007669"/>
    <property type="project" value="TreeGrafter"/>
</dbReference>
<keyword evidence="2" id="KW-0238">DNA-binding</keyword>
<dbReference type="HOGENOM" id="CLU_126713_0_1_1"/>
<dbReference type="InterPro" id="IPR027417">
    <property type="entry name" value="P-loop_NTPase"/>
</dbReference>
<dbReference type="EMBL" id="KL197795">
    <property type="protein sequence ID" value="KDQ49212.1"/>
    <property type="molecule type" value="Genomic_DNA"/>
</dbReference>
<dbReference type="GO" id="GO:0006310">
    <property type="term" value="P:DNA recombination"/>
    <property type="evidence" value="ECO:0007669"/>
    <property type="project" value="TreeGrafter"/>
</dbReference>
<dbReference type="Proteomes" id="UP000027265">
    <property type="component" value="Unassembled WGS sequence"/>
</dbReference>
<dbReference type="AlphaFoldDB" id="A0A067PDU6"/>
<dbReference type="PROSITE" id="PS51192">
    <property type="entry name" value="HELICASE_ATP_BIND_1"/>
    <property type="match status" value="1"/>
</dbReference>
<dbReference type="PANTHER" id="PTHR13710">
    <property type="entry name" value="DNA HELICASE RECQ FAMILY MEMBER"/>
    <property type="match status" value="1"/>
</dbReference>
<evidence type="ECO:0000256" key="5">
    <source>
        <dbReference type="ARBA" id="ARBA00034808"/>
    </source>
</evidence>